<keyword evidence="2" id="KW-1185">Reference proteome</keyword>
<sequence>MPRTYNSGLGTALSATHLIPEVALSAVEILTYFPLHLAWPAITVRLLQAGFRGPDMAKAQLHARGRLTRAEFERRKAALRHGILTAGKSFFADTNFTQTGYANDPRLQAIVQAAYPHGDCIAHYNGAEITTTIDERNLAPNLQQVANGVINHPTGNDAGVLTQVIQWAAAAGQLANYTTDDVPMLAEQLAGTWVNEPAAVHGPNWDTTGLATVQAIQNPQGRLGVD</sequence>
<protein>
    <submittedName>
        <fullName evidence="1">Uncharacterized protein</fullName>
    </submittedName>
</protein>
<evidence type="ECO:0000313" key="2">
    <source>
        <dbReference type="Proteomes" id="UP000799537"/>
    </source>
</evidence>
<dbReference type="EMBL" id="ML993587">
    <property type="protein sequence ID" value="KAF2169737.1"/>
    <property type="molecule type" value="Genomic_DNA"/>
</dbReference>
<dbReference type="GeneID" id="54565300"/>
<gene>
    <name evidence="1" type="ORF">M409DRAFT_52244</name>
</gene>
<dbReference type="Proteomes" id="UP000799537">
    <property type="component" value="Unassembled WGS sequence"/>
</dbReference>
<reference evidence="1" key="1">
    <citation type="journal article" date="2020" name="Stud. Mycol.">
        <title>101 Dothideomycetes genomes: a test case for predicting lifestyles and emergence of pathogens.</title>
        <authorList>
            <person name="Haridas S."/>
            <person name="Albert R."/>
            <person name="Binder M."/>
            <person name="Bloem J."/>
            <person name="Labutti K."/>
            <person name="Salamov A."/>
            <person name="Andreopoulos B."/>
            <person name="Baker S."/>
            <person name="Barry K."/>
            <person name="Bills G."/>
            <person name="Bluhm B."/>
            <person name="Cannon C."/>
            <person name="Castanera R."/>
            <person name="Culley D."/>
            <person name="Daum C."/>
            <person name="Ezra D."/>
            <person name="Gonzalez J."/>
            <person name="Henrissat B."/>
            <person name="Kuo A."/>
            <person name="Liang C."/>
            <person name="Lipzen A."/>
            <person name="Lutzoni F."/>
            <person name="Magnuson J."/>
            <person name="Mondo S."/>
            <person name="Nolan M."/>
            <person name="Ohm R."/>
            <person name="Pangilinan J."/>
            <person name="Park H.-J."/>
            <person name="Ramirez L."/>
            <person name="Alfaro M."/>
            <person name="Sun H."/>
            <person name="Tritt A."/>
            <person name="Yoshinaga Y."/>
            <person name="Zwiers L.-H."/>
            <person name="Turgeon B."/>
            <person name="Goodwin S."/>
            <person name="Spatafora J."/>
            <person name="Crous P."/>
            <person name="Grigoriev I."/>
        </authorList>
    </citation>
    <scope>NUCLEOTIDE SEQUENCE</scope>
    <source>
        <strain evidence="1">ATCC 36951</strain>
    </source>
</reference>
<dbReference type="AlphaFoldDB" id="A0A6A6CR14"/>
<dbReference type="RefSeq" id="XP_033670626.1">
    <property type="nucleotide sequence ID" value="XM_033812028.1"/>
</dbReference>
<evidence type="ECO:0000313" key="1">
    <source>
        <dbReference type="EMBL" id="KAF2169737.1"/>
    </source>
</evidence>
<organism evidence="1 2">
    <name type="scientific">Zasmidium cellare ATCC 36951</name>
    <dbReference type="NCBI Taxonomy" id="1080233"/>
    <lineage>
        <taxon>Eukaryota</taxon>
        <taxon>Fungi</taxon>
        <taxon>Dikarya</taxon>
        <taxon>Ascomycota</taxon>
        <taxon>Pezizomycotina</taxon>
        <taxon>Dothideomycetes</taxon>
        <taxon>Dothideomycetidae</taxon>
        <taxon>Mycosphaerellales</taxon>
        <taxon>Mycosphaerellaceae</taxon>
        <taxon>Zasmidium</taxon>
    </lineage>
</organism>
<name>A0A6A6CR14_ZASCE</name>
<proteinExistence type="predicted"/>
<dbReference type="OrthoDB" id="3796227at2759"/>
<accession>A0A6A6CR14</accession>